<evidence type="ECO:0000256" key="3">
    <source>
        <dbReference type="SAM" id="SignalP"/>
    </source>
</evidence>
<feature type="transmembrane region" description="Helical" evidence="2">
    <location>
        <begin position="475"/>
        <end position="496"/>
    </location>
</feature>
<feature type="transmembrane region" description="Helical" evidence="2">
    <location>
        <begin position="449"/>
        <end position="469"/>
    </location>
</feature>
<name>A0A239VSB6_9MICO</name>
<keyword evidence="5" id="KW-1185">Reference proteome</keyword>
<evidence type="ECO:0000313" key="4">
    <source>
        <dbReference type="EMBL" id="SNV24603.1"/>
    </source>
</evidence>
<evidence type="ECO:0008006" key="6">
    <source>
        <dbReference type="Google" id="ProtNLM"/>
    </source>
</evidence>
<sequence length="680" mass="73557">MTPHPWRHRDHTPARRLIRYLSIAALTALLCTTTPTPTNATPNPPTPSATPTLTPTQPPTPPNPLEDLGNTIRGTQSDLQCKNPPTPGDPKDGLAGWIDAGPSTPGNGLYSRYGYGGYEPVIYDPGCPLSIHNGAQGAISRIFDPRNEAATLYIQLQLVAVAVAVEATHIVFTPEGIWSFITPITTFTRHTLGARWWLLFGTLSLAATGIYWLLRSRRGDLAEASSASAKSALILTTGALTLATTVTAGSLISTGVAAFYTAMGEATTQATHTSGPVNPAQPPPTDLPALGKTDAVIGDMLMQNVIYPSWATIHFGPDQKAAAQFGPRLFAAGTYTRHEAQRATTDRAYAAHIQAAKKADYARVAAEYHTTYPGTYDRYFAGNDTSERPSAALAGLLACLPIVVFLTWSLWWMGTLRLVLDIALAIAPIGALIAQFPRLQWTASAMVRWISSYFLTAAIATTLFVVFVAGGVGNILGAEASTSAKVLAMLIMLVVARSAWKRRHLLAQHTGVNKDTRTLATALEALREEFRQLRDNSVKNTPTEAVIPSAVFVRAETSHIDDRELPDETPRRITVHGETAQPTEQRTALTPQHPTAYYENEQTQTLISAQTPNNFDELAQHQLGQANNVHVHGDQIDRPRRLDASSCSSNIAASKVHKDNNLTCQENQKERSQRACTSDA</sequence>
<dbReference type="EMBL" id="LT906453">
    <property type="protein sequence ID" value="SNV24603.1"/>
    <property type="molecule type" value="Genomic_DNA"/>
</dbReference>
<evidence type="ECO:0000313" key="5">
    <source>
        <dbReference type="Proteomes" id="UP000242637"/>
    </source>
</evidence>
<dbReference type="AlphaFoldDB" id="A0A239VSB6"/>
<feature type="transmembrane region" description="Helical" evidence="2">
    <location>
        <begin position="418"/>
        <end position="437"/>
    </location>
</feature>
<feature type="region of interest" description="Disordered" evidence="1">
    <location>
        <begin position="34"/>
        <end position="90"/>
    </location>
</feature>
<feature type="transmembrane region" description="Helical" evidence="2">
    <location>
        <begin position="391"/>
        <end position="412"/>
    </location>
</feature>
<proteinExistence type="predicted"/>
<feature type="transmembrane region" description="Helical" evidence="2">
    <location>
        <begin position="196"/>
        <end position="214"/>
    </location>
</feature>
<dbReference type="STRING" id="1121387.GCA_000429885_00463"/>
<dbReference type="RefSeq" id="WP_028326573.1">
    <property type="nucleotide sequence ID" value="NZ_LT906453.1"/>
</dbReference>
<accession>A0A239VSB6</accession>
<organism evidence="4 5">
    <name type="scientific">Dermatophilus congolensis</name>
    <dbReference type="NCBI Taxonomy" id="1863"/>
    <lineage>
        <taxon>Bacteria</taxon>
        <taxon>Bacillati</taxon>
        <taxon>Actinomycetota</taxon>
        <taxon>Actinomycetes</taxon>
        <taxon>Micrococcales</taxon>
        <taxon>Dermatophilaceae</taxon>
        <taxon>Dermatophilus</taxon>
    </lineage>
</organism>
<protein>
    <recommendedName>
        <fullName evidence="6">TrbL/VirB6 plasmid conjugal transfer protein</fullName>
    </recommendedName>
</protein>
<keyword evidence="2" id="KW-0812">Transmembrane</keyword>
<feature type="chain" id="PRO_5011301879" description="TrbL/VirB6 plasmid conjugal transfer protein" evidence="3">
    <location>
        <begin position="41"/>
        <end position="680"/>
    </location>
</feature>
<keyword evidence="3" id="KW-0732">Signal</keyword>
<dbReference type="KEGG" id="dco:SAMEA4475696_2095"/>
<evidence type="ECO:0000256" key="2">
    <source>
        <dbReference type="SAM" id="Phobius"/>
    </source>
</evidence>
<keyword evidence="2" id="KW-1133">Transmembrane helix</keyword>
<dbReference type="Proteomes" id="UP000242637">
    <property type="component" value="Chromosome 1"/>
</dbReference>
<dbReference type="OrthoDB" id="4480700at2"/>
<feature type="signal peptide" evidence="3">
    <location>
        <begin position="1"/>
        <end position="40"/>
    </location>
</feature>
<reference evidence="4 5" key="1">
    <citation type="submission" date="2017-06" db="EMBL/GenBank/DDBJ databases">
        <authorList>
            <consortium name="Pathogen Informatics"/>
        </authorList>
    </citation>
    <scope>NUCLEOTIDE SEQUENCE [LARGE SCALE GENOMIC DNA]</scope>
    <source>
        <strain evidence="4 5">NCTC13039</strain>
    </source>
</reference>
<dbReference type="GeneID" id="63460273"/>
<keyword evidence="2" id="KW-0472">Membrane</keyword>
<gene>
    <name evidence="4" type="ORF">SAMEA4475696_02095</name>
</gene>
<evidence type="ECO:0000256" key="1">
    <source>
        <dbReference type="SAM" id="MobiDB-lite"/>
    </source>
</evidence>